<dbReference type="AlphaFoldDB" id="A0A919ACB2"/>
<dbReference type="PANTHER" id="PTHR13847:SF289">
    <property type="entry name" value="GLYCINE OXIDASE"/>
    <property type="match status" value="1"/>
</dbReference>
<feature type="domain" description="FAD dependent oxidoreductase" evidence="3">
    <location>
        <begin position="8"/>
        <end position="383"/>
    </location>
</feature>
<reference evidence="4" key="2">
    <citation type="submission" date="2020-09" db="EMBL/GenBank/DDBJ databases">
        <authorList>
            <person name="Sun Q."/>
            <person name="Ohkuma M."/>
        </authorList>
    </citation>
    <scope>NUCLEOTIDE SEQUENCE</scope>
    <source>
        <strain evidence="4">JCM 4477</strain>
    </source>
</reference>
<dbReference type="InterPro" id="IPR006076">
    <property type="entry name" value="FAD-dep_OxRdtase"/>
</dbReference>
<dbReference type="GO" id="GO:0005737">
    <property type="term" value="C:cytoplasm"/>
    <property type="evidence" value="ECO:0007669"/>
    <property type="project" value="TreeGrafter"/>
</dbReference>
<evidence type="ECO:0000256" key="1">
    <source>
        <dbReference type="ARBA" id="ARBA00023002"/>
    </source>
</evidence>
<dbReference type="PANTHER" id="PTHR13847">
    <property type="entry name" value="SARCOSINE DEHYDROGENASE-RELATED"/>
    <property type="match status" value="1"/>
</dbReference>
<feature type="region of interest" description="Disordered" evidence="2">
    <location>
        <begin position="498"/>
        <end position="520"/>
    </location>
</feature>
<dbReference type="InterPro" id="IPR036188">
    <property type="entry name" value="FAD/NAD-bd_sf"/>
</dbReference>
<dbReference type="Gene3D" id="3.50.50.60">
    <property type="entry name" value="FAD/NAD(P)-binding domain"/>
    <property type="match status" value="1"/>
</dbReference>
<evidence type="ECO:0000313" key="5">
    <source>
        <dbReference type="Proteomes" id="UP000630718"/>
    </source>
</evidence>
<proteinExistence type="predicted"/>
<feature type="compositionally biased region" description="Basic and acidic residues" evidence="2">
    <location>
        <begin position="510"/>
        <end position="520"/>
    </location>
</feature>
<dbReference type="SUPFAM" id="SSF51905">
    <property type="entry name" value="FAD/NAD(P)-binding domain"/>
    <property type="match status" value="1"/>
</dbReference>
<dbReference type="GO" id="GO:0016491">
    <property type="term" value="F:oxidoreductase activity"/>
    <property type="evidence" value="ECO:0007669"/>
    <property type="project" value="UniProtKB-KW"/>
</dbReference>
<gene>
    <name evidence="4" type="ORF">GCM10018772_23630</name>
</gene>
<keyword evidence="5" id="KW-1185">Reference proteome</keyword>
<sequence length="520" mass="55235">MAAVRTADVVIVGNGVLGLSVAVEIARRAPETQIVVVGPPQRPMSATAAAGAMLNCFAEVTRYTARHPAAVARFTLARQALDMWPQWLKELEQDAGPEAGAAVRASHRPGTFVVISGRSGTIAAENFQAIRDAAVQHGEAHDLVDPHDVQGYAPALDARPWQVLHLPREGSVDARAHLTALEAAADALGIRTVPDTVRSVLTDGDAVDGVLLQDGSTLATRTVVLSAGAASGRLAADILPPGAVPPMLHGTGASLVVRRTRTTGPGAQHVLRTPNRAATCGLHLVPQATPGEQYVGATNLITCDPISGAEYGSTHALMREVAEQFDPELRFSHIQRWMVGARPITLDCFPLIGTCSLRGLILATGTYRDGFHCSPAIARHLAATVLDTPDDTGTDLTWFAPERPPIQTVPAEDAAAEAAEHMYDVMYEQGLSVAYFGGAPLREWAQRRTQELHDRLGEPVALAPEIIIPQFLTPKASDCPDDGVTALKTYLHAARAHHGPWRSQDSQDAVPHEQDGASAQ</sequence>
<dbReference type="Gene3D" id="3.30.9.10">
    <property type="entry name" value="D-Amino Acid Oxidase, subunit A, domain 2"/>
    <property type="match status" value="1"/>
</dbReference>
<dbReference type="Pfam" id="PF01266">
    <property type="entry name" value="DAO"/>
    <property type="match status" value="1"/>
</dbReference>
<accession>A0A919ACB2</accession>
<dbReference type="RefSeq" id="WP_190204131.1">
    <property type="nucleotide sequence ID" value="NZ_BNBI01000004.1"/>
</dbReference>
<organism evidence="4 5">
    <name type="scientific">Streptomyces fumanus</name>
    <dbReference type="NCBI Taxonomy" id="67302"/>
    <lineage>
        <taxon>Bacteria</taxon>
        <taxon>Bacillati</taxon>
        <taxon>Actinomycetota</taxon>
        <taxon>Actinomycetes</taxon>
        <taxon>Kitasatosporales</taxon>
        <taxon>Streptomycetaceae</taxon>
        <taxon>Streptomyces</taxon>
    </lineage>
</organism>
<protein>
    <recommendedName>
        <fullName evidence="3">FAD dependent oxidoreductase domain-containing protein</fullName>
    </recommendedName>
</protein>
<evidence type="ECO:0000256" key="2">
    <source>
        <dbReference type="SAM" id="MobiDB-lite"/>
    </source>
</evidence>
<reference evidence="4" key="1">
    <citation type="journal article" date="2014" name="Int. J. Syst. Evol. Microbiol.">
        <title>Complete genome sequence of Corynebacterium casei LMG S-19264T (=DSM 44701T), isolated from a smear-ripened cheese.</title>
        <authorList>
            <consortium name="US DOE Joint Genome Institute (JGI-PGF)"/>
            <person name="Walter F."/>
            <person name="Albersmeier A."/>
            <person name="Kalinowski J."/>
            <person name="Ruckert C."/>
        </authorList>
    </citation>
    <scope>NUCLEOTIDE SEQUENCE</scope>
    <source>
        <strain evidence="4">JCM 4477</strain>
    </source>
</reference>
<comment type="caution">
    <text evidence="4">The sequence shown here is derived from an EMBL/GenBank/DDBJ whole genome shotgun (WGS) entry which is preliminary data.</text>
</comment>
<dbReference type="Proteomes" id="UP000630718">
    <property type="component" value="Unassembled WGS sequence"/>
</dbReference>
<dbReference type="EMBL" id="BNBI01000004">
    <property type="protein sequence ID" value="GHE98477.1"/>
    <property type="molecule type" value="Genomic_DNA"/>
</dbReference>
<name>A0A919ACB2_9ACTN</name>
<keyword evidence="1" id="KW-0560">Oxidoreductase</keyword>
<evidence type="ECO:0000259" key="3">
    <source>
        <dbReference type="Pfam" id="PF01266"/>
    </source>
</evidence>
<evidence type="ECO:0000313" key="4">
    <source>
        <dbReference type="EMBL" id="GHE98477.1"/>
    </source>
</evidence>